<feature type="transmembrane region" description="Helical" evidence="8">
    <location>
        <begin position="206"/>
        <end position="229"/>
    </location>
</feature>
<dbReference type="OrthoDB" id="416834at2759"/>
<feature type="non-terminal residue" evidence="9">
    <location>
        <position position="428"/>
    </location>
</feature>
<keyword evidence="5 8" id="KW-0256">Endoplasmic reticulum</keyword>
<feature type="transmembrane region" description="Helical" evidence="8">
    <location>
        <begin position="85"/>
        <end position="105"/>
    </location>
</feature>
<keyword evidence="10" id="KW-1185">Reference proteome</keyword>
<accession>A0A3M7P5H0</accession>
<dbReference type="PANTHER" id="PTHR22760">
    <property type="entry name" value="GLYCOSYLTRANSFERASE"/>
    <property type="match status" value="1"/>
</dbReference>
<feature type="transmembrane region" description="Helical" evidence="8">
    <location>
        <begin position="169"/>
        <end position="194"/>
    </location>
</feature>
<gene>
    <name evidence="9" type="ORF">BpHYR1_036446</name>
</gene>
<dbReference type="GO" id="GO:0006506">
    <property type="term" value="P:GPI anchor biosynthetic process"/>
    <property type="evidence" value="ECO:0007669"/>
    <property type="project" value="TreeGrafter"/>
</dbReference>
<evidence type="ECO:0000256" key="4">
    <source>
        <dbReference type="ARBA" id="ARBA00022692"/>
    </source>
</evidence>
<comment type="caution">
    <text evidence="9">The sequence shown here is derived from an EMBL/GenBank/DDBJ whole genome shotgun (WGS) entry which is preliminary data.</text>
</comment>
<feature type="transmembrane region" description="Helical" evidence="8">
    <location>
        <begin position="62"/>
        <end position="79"/>
    </location>
</feature>
<dbReference type="STRING" id="10195.A0A3M7P5H0"/>
<feature type="transmembrane region" description="Helical" evidence="8">
    <location>
        <begin position="338"/>
        <end position="356"/>
    </location>
</feature>
<name>A0A3M7P5H0_BRAPC</name>
<feature type="transmembrane region" description="Helical" evidence="8">
    <location>
        <begin position="307"/>
        <end position="326"/>
    </location>
</feature>
<comment type="similarity">
    <text evidence="8">Belongs to the glycosyltransferase 22 family.</text>
</comment>
<dbReference type="Proteomes" id="UP000276133">
    <property type="component" value="Unassembled WGS sequence"/>
</dbReference>
<comment type="subcellular location">
    <subcellularLocation>
        <location evidence="1 8">Endoplasmic reticulum membrane</location>
        <topology evidence="1 8">Multi-pass membrane protein</topology>
    </subcellularLocation>
</comment>
<evidence type="ECO:0000256" key="6">
    <source>
        <dbReference type="ARBA" id="ARBA00022989"/>
    </source>
</evidence>
<evidence type="ECO:0000313" key="9">
    <source>
        <dbReference type="EMBL" id="RMZ94292.1"/>
    </source>
</evidence>
<evidence type="ECO:0000256" key="8">
    <source>
        <dbReference type="RuleBase" id="RU363075"/>
    </source>
</evidence>
<dbReference type="PANTHER" id="PTHR22760:SF4">
    <property type="entry name" value="GPI MANNOSYLTRANSFERASE 3"/>
    <property type="match status" value="1"/>
</dbReference>
<organism evidence="9 10">
    <name type="scientific">Brachionus plicatilis</name>
    <name type="common">Marine rotifer</name>
    <name type="synonym">Brachionus muelleri</name>
    <dbReference type="NCBI Taxonomy" id="10195"/>
    <lineage>
        <taxon>Eukaryota</taxon>
        <taxon>Metazoa</taxon>
        <taxon>Spiralia</taxon>
        <taxon>Gnathifera</taxon>
        <taxon>Rotifera</taxon>
        <taxon>Eurotatoria</taxon>
        <taxon>Monogononta</taxon>
        <taxon>Pseudotrocha</taxon>
        <taxon>Ploima</taxon>
        <taxon>Brachionidae</taxon>
        <taxon>Brachionus</taxon>
    </lineage>
</organism>
<evidence type="ECO:0000256" key="2">
    <source>
        <dbReference type="ARBA" id="ARBA00022676"/>
    </source>
</evidence>
<dbReference type="EC" id="2.4.1.-" evidence="8"/>
<keyword evidence="2 8" id="KW-0328">Glycosyltransferase</keyword>
<dbReference type="AlphaFoldDB" id="A0A3M7P5H0"/>
<keyword evidence="4 8" id="KW-0812">Transmembrane</keyword>
<keyword evidence="3 9" id="KW-0808">Transferase</keyword>
<feature type="non-terminal residue" evidence="9">
    <location>
        <position position="1"/>
    </location>
</feature>
<dbReference type="EMBL" id="REGN01013159">
    <property type="protein sequence ID" value="RMZ94292.1"/>
    <property type="molecule type" value="Genomic_DNA"/>
</dbReference>
<dbReference type="GO" id="GO:0005789">
    <property type="term" value="C:endoplasmic reticulum membrane"/>
    <property type="evidence" value="ECO:0007669"/>
    <property type="project" value="UniProtKB-SubCell"/>
</dbReference>
<feature type="transmembrane region" description="Helical" evidence="8">
    <location>
        <begin position="257"/>
        <end position="278"/>
    </location>
</feature>
<evidence type="ECO:0000256" key="1">
    <source>
        <dbReference type="ARBA" id="ARBA00004477"/>
    </source>
</evidence>
<evidence type="ECO:0000256" key="5">
    <source>
        <dbReference type="ARBA" id="ARBA00022824"/>
    </source>
</evidence>
<evidence type="ECO:0000256" key="7">
    <source>
        <dbReference type="ARBA" id="ARBA00023136"/>
    </source>
</evidence>
<keyword evidence="7 8" id="KW-0472">Membrane</keyword>
<dbReference type="Pfam" id="PF03901">
    <property type="entry name" value="Glyco_transf_22"/>
    <property type="match status" value="1"/>
</dbReference>
<proteinExistence type="inferred from homology"/>
<evidence type="ECO:0000313" key="10">
    <source>
        <dbReference type="Proteomes" id="UP000276133"/>
    </source>
</evidence>
<reference evidence="9 10" key="1">
    <citation type="journal article" date="2018" name="Sci. Rep.">
        <title>Genomic signatures of local adaptation to the degree of environmental predictability in rotifers.</title>
        <authorList>
            <person name="Franch-Gras L."/>
            <person name="Hahn C."/>
            <person name="Garcia-Roger E.M."/>
            <person name="Carmona M.J."/>
            <person name="Serra M."/>
            <person name="Gomez A."/>
        </authorList>
    </citation>
    <scope>NUCLEOTIDE SEQUENCE [LARGE SCALE GENOMIC DNA]</scope>
    <source>
        <strain evidence="9">HYR1</strain>
    </source>
</reference>
<sequence>FDQYLSYKNLFLSFLIYRLLNIFFNQTWFVADEYWQSQEVAHKLVFNYGYLTWEWKEGIRSYIYPLFIAVFYKLSQFCYLDNTKLLVYISPVIHSVLTAVGDFYFIIYAKKSFGQKIAYLSCLCRLLSWYSIYTSSRSLANNLEELFTIFSLNTLEYDTLRPNYTFFNIAGFFSFILRPTAAVNLVPIYCYQFFLLCNRHDLKIKFFLNFLIVGLITILFGIGIDSFYYEKFTISWWNFFIFNVQKNIGIHYGTHEFHWYFTQGYPTLLFLHLIIFAFGLKSFKILKFQLITILFNILFYSHKEFRFLGQVMPFTMIICAFGIQNINNFFGRNFAIKVAVVTGIGNVLLALFLGLLHQRAPITIMNYLRDSNLNETEKLLFLTPCHSTPFYSYLHKNISLNFLTCEPNLENLSDYKDQADRFYENTFK</sequence>
<dbReference type="InterPro" id="IPR005599">
    <property type="entry name" value="GPI_mannosylTrfase"/>
</dbReference>
<keyword evidence="6 8" id="KW-1133">Transmembrane helix</keyword>
<evidence type="ECO:0000256" key="3">
    <source>
        <dbReference type="ARBA" id="ARBA00022679"/>
    </source>
</evidence>
<protein>
    <recommendedName>
        <fullName evidence="8">Mannosyltransferase</fullName>
        <ecNumber evidence="8">2.4.1.-</ecNumber>
    </recommendedName>
</protein>
<dbReference type="GO" id="GO:0000026">
    <property type="term" value="F:alpha-1,2-mannosyltransferase activity"/>
    <property type="evidence" value="ECO:0007669"/>
    <property type="project" value="TreeGrafter"/>
</dbReference>